<dbReference type="AlphaFoldDB" id="A0A7M2X146"/>
<keyword evidence="1" id="KW-0472">Membrane</keyword>
<feature type="transmembrane region" description="Helical" evidence="1">
    <location>
        <begin position="393"/>
        <end position="414"/>
    </location>
</feature>
<gene>
    <name evidence="3" type="ORF">IPV69_07330</name>
</gene>
<organism evidence="3 4">
    <name type="scientific">Humisphaera borealis</name>
    <dbReference type="NCBI Taxonomy" id="2807512"/>
    <lineage>
        <taxon>Bacteria</taxon>
        <taxon>Pseudomonadati</taxon>
        <taxon>Planctomycetota</taxon>
        <taxon>Phycisphaerae</taxon>
        <taxon>Tepidisphaerales</taxon>
        <taxon>Tepidisphaeraceae</taxon>
        <taxon>Humisphaera</taxon>
    </lineage>
</organism>
<dbReference type="Pfam" id="PF09990">
    <property type="entry name" value="DUF2231"/>
    <property type="match status" value="1"/>
</dbReference>
<dbReference type="RefSeq" id="WP_206294313.1">
    <property type="nucleotide sequence ID" value="NZ_CP063458.1"/>
</dbReference>
<protein>
    <recommendedName>
        <fullName evidence="2">DUF2231 domain-containing protein</fullName>
    </recommendedName>
</protein>
<dbReference type="EMBL" id="CP063458">
    <property type="protein sequence ID" value="QOV91162.1"/>
    <property type="molecule type" value="Genomic_DNA"/>
</dbReference>
<name>A0A7M2X146_9BACT</name>
<sequence>MIQPNLHIALIHIPIGLLVVGLLIELFSFLYRGSNARTAARWMIGIGALSMIPVAASGVYALSDTARRSMPPGAKVDTSWVDVLSRTDLHNGKTGASDAEGDQWRMVSGHIWRAGPATALAVLVVLIWMGSSDRLRRNLYIPSGILLIGATAVMLWGAWMGGEAVYRHGTAVQMDQRRNLPAAMFPTTQPGAAREMTEARTAGSIIDVVPPLQTHIVVAGLAIAAALAAMALAFRNAASVDVPLSAEDEEKLLTGVAEPGVRPAVPHDLAMLRSFKPAAAMSVVRENAPAARFWLLTCLLAVVSSALGLWFLAGQTDAGSRASHDNRSIAVVLWETIKTPAAPLDPTAPAAENPLNLNRRLAHVVGGLAIIVLPLLMAALARWAPRRKWILSMLSVVLVAVLGVQIWLGILMTLDTPAGSILKFNPAEVTTAK</sequence>
<keyword evidence="4" id="KW-1185">Reference proteome</keyword>
<accession>A0A7M2X146</accession>
<dbReference type="KEGG" id="hbs:IPV69_07330"/>
<feature type="transmembrane region" description="Helical" evidence="1">
    <location>
        <begin position="139"/>
        <end position="159"/>
    </location>
</feature>
<feature type="transmembrane region" description="Helical" evidence="1">
    <location>
        <begin position="361"/>
        <end position="381"/>
    </location>
</feature>
<evidence type="ECO:0000259" key="2">
    <source>
        <dbReference type="Pfam" id="PF09990"/>
    </source>
</evidence>
<feature type="transmembrane region" description="Helical" evidence="1">
    <location>
        <begin position="216"/>
        <end position="234"/>
    </location>
</feature>
<feature type="transmembrane region" description="Helical" evidence="1">
    <location>
        <begin position="293"/>
        <end position="313"/>
    </location>
</feature>
<dbReference type="Proteomes" id="UP000593765">
    <property type="component" value="Chromosome"/>
</dbReference>
<evidence type="ECO:0000313" key="3">
    <source>
        <dbReference type="EMBL" id="QOV91162.1"/>
    </source>
</evidence>
<feature type="domain" description="DUF2231" evidence="2">
    <location>
        <begin position="5"/>
        <end position="173"/>
    </location>
</feature>
<feature type="transmembrane region" description="Helical" evidence="1">
    <location>
        <begin position="42"/>
        <end position="62"/>
    </location>
</feature>
<keyword evidence="1" id="KW-1133">Transmembrane helix</keyword>
<feature type="transmembrane region" description="Helical" evidence="1">
    <location>
        <begin position="111"/>
        <end position="130"/>
    </location>
</feature>
<proteinExistence type="predicted"/>
<reference evidence="3 4" key="1">
    <citation type="submission" date="2020-10" db="EMBL/GenBank/DDBJ databases">
        <title>Wide distribution of Phycisphaera-like planctomycetes from WD2101 soil group in peatlands and genome analysis of the first cultivated representative.</title>
        <authorList>
            <person name="Dedysh S.N."/>
            <person name="Beletsky A.V."/>
            <person name="Ivanova A."/>
            <person name="Kulichevskaya I.S."/>
            <person name="Suzina N.E."/>
            <person name="Philippov D.A."/>
            <person name="Rakitin A.L."/>
            <person name="Mardanov A.V."/>
            <person name="Ravin N.V."/>
        </authorList>
    </citation>
    <scope>NUCLEOTIDE SEQUENCE [LARGE SCALE GENOMIC DNA]</scope>
    <source>
        <strain evidence="3 4">M1803</strain>
    </source>
</reference>
<keyword evidence="1" id="KW-0812">Transmembrane</keyword>
<evidence type="ECO:0000256" key="1">
    <source>
        <dbReference type="SAM" id="Phobius"/>
    </source>
</evidence>
<evidence type="ECO:0000313" key="4">
    <source>
        <dbReference type="Proteomes" id="UP000593765"/>
    </source>
</evidence>
<dbReference type="InterPro" id="IPR019251">
    <property type="entry name" value="DUF2231_TM"/>
</dbReference>
<feature type="transmembrane region" description="Helical" evidence="1">
    <location>
        <begin position="6"/>
        <end position="30"/>
    </location>
</feature>